<comment type="similarity">
    <text evidence="3">Belongs to the cyclophilin-type PPIase family.</text>
</comment>
<dbReference type="EC" id="5.2.1.8" evidence="3"/>
<dbReference type="InterPro" id="IPR044666">
    <property type="entry name" value="Cyclophilin_A-like"/>
</dbReference>
<comment type="function">
    <text evidence="3">PPIases accelerate the folding of proteins. It catalyzes the cis-trans isomerization of proline imidic peptide bonds in oligopeptides.</text>
</comment>
<evidence type="ECO:0000313" key="5">
    <source>
        <dbReference type="EMBL" id="MQP14743.1"/>
    </source>
</evidence>
<dbReference type="OrthoDB" id="9807797at2"/>
<dbReference type="GO" id="GO:0003755">
    <property type="term" value="F:peptidyl-prolyl cis-trans isomerase activity"/>
    <property type="evidence" value="ECO:0007669"/>
    <property type="project" value="UniProtKB-UniRule"/>
</dbReference>
<reference evidence="6 7" key="1">
    <citation type="submission" date="2017-07" db="EMBL/GenBank/DDBJ databases">
        <title>Draft genome sequence of Prevotella copri isolated from the gut of healthy adult Indian.</title>
        <authorList>
            <person name="Das B."/>
            <person name="Bag S."/>
            <person name="Ghosh T.S."/>
        </authorList>
    </citation>
    <scope>NUCLEOTIDE SEQUENCE [LARGE SCALE GENOMIC DNA]</scope>
    <source>
        <strain evidence="6 7">Indica</strain>
    </source>
</reference>
<proteinExistence type="inferred from homology"/>
<dbReference type="Gene3D" id="2.40.100.10">
    <property type="entry name" value="Cyclophilin-like"/>
    <property type="match status" value="1"/>
</dbReference>
<dbReference type="Proteomes" id="UP000215155">
    <property type="component" value="Unassembled WGS sequence"/>
</dbReference>
<dbReference type="CDD" id="cd00317">
    <property type="entry name" value="cyclophilin"/>
    <property type="match status" value="1"/>
</dbReference>
<dbReference type="PANTHER" id="PTHR45625">
    <property type="entry name" value="PEPTIDYL-PROLYL CIS-TRANS ISOMERASE-RELATED"/>
    <property type="match status" value="1"/>
</dbReference>
<dbReference type="Pfam" id="PF00160">
    <property type="entry name" value="Pro_isomerase"/>
    <property type="match status" value="1"/>
</dbReference>
<keyword evidence="3" id="KW-0732">Signal</keyword>
<evidence type="ECO:0000256" key="2">
    <source>
        <dbReference type="ARBA" id="ARBA00023235"/>
    </source>
</evidence>
<dbReference type="PROSITE" id="PS50072">
    <property type="entry name" value="CSA_PPIASE_2"/>
    <property type="match status" value="1"/>
</dbReference>
<organism evidence="5 8">
    <name type="scientific">Segatella copri</name>
    <dbReference type="NCBI Taxonomy" id="165179"/>
    <lineage>
        <taxon>Bacteria</taxon>
        <taxon>Pseudomonadati</taxon>
        <taxon>Bacteroidota</taxon>
        <taxon>Bacteroidia</taxon>
        <taxon>Bacteroidales</taxon>
        <taxon>Prevotellaceae</taxon>
        <taxon>Segatella</taxon>
    </lineage>
</organism>
<protein>
    <recommendedName>
        <fullName evidence="3">Peptidyl-prolyl cis-trans isomerase</fullName>
        <shortName evidence="3">PPIase</shortName>
        <ecNumber evidence="3">5.2.1.8</ecNumber>
    </recommendedName>
</protein>
<keyword evidence="1 3" id="KW-0697">Rotamase</keyword>
<dbReference type="AlphaFoldDB" id="A0A229I916"/>
<dbReference type="InterPro" id="IPR002130">
    <property type="entry name" value="Cyclophilin-type_PPIase_dom"/>
</dbReference>
<dbReference type="EMBL" id="NMPZ01000001">
    <property type="protein sequence ID" value="OXL45245.1"/>
    <property type="molecule type" value="Genomic_DNA"/>
</dbReference>
<feature type="chain" id="PRO_5041512081" description="Peptidyl-prolyl cis-trans isomerase" evidence="3">
    <location>
        <begin position="22"/>
        <end position="255"/>
    </location>
</feature>
<evidence type="ECO:0000256" key="1">
    <source>
        <dbReference type="ARBA" id="ARBA00023110"/>
    </source>
</evidence>
<keyword evidence="2 3" id="KW-0413">Isomerase</keyword>
<comment type="catalytic activity">
    <reaction evidence="3">
        <text>[protein]-peptidylproline (omega=180) = [protein]-peptidylproline (omega=0)</text>
        <dbReference type="Rhea" id="RHEA:16237"/>
        <dbReference type="Rhea" id="RHEA-COMP:10747"/>
        <dbReference type="Rhea" id="RHEA-COMP:10748"/>
        <dbReference type="ChEBI" id="CHEBI:83833"/>
        <dbReference type="ChEBI" id="CHEBI:83834"/>
        <dbReference type="EC" id="5.2.1.8"/>
    </reaction>
</comment>
<evidence type="ECO:0000313" key="8">
    <source>
        <dbReference type="Proteomes" id="UP000477980"/>
    </source>
</evidence>
<evidence type="ECO:0000256" key="3">
    <source>
        <dbReference type="RuleBase" id="RU363019"/>
    </source>
</evidence>
<comment type="caution">
    <text evidence="5">The sequence shown here is derived from an EMBL/GenBank/DDBJ whole genome shotgun (WGS) entry which is preliminary data.</text>
</comment>
<dbReference type="PRINTS" id="PR00153">
    <property type="entry name" value="CSAPPISMRASE"/>
</dbReference>
<gene>
    <name evidence="6" type="ORF">CFT61_00340</name>
    <name evidence="5" type="ORF">F7D25_10070</name>
</gene>
<evidence type="ECO:0000313" key="6">
    <source>
        <dbReference type="EMBL" id="OXL45245.1"/>
    </source>
</evidence>
<evidence type="ECO:0000313" key="7">
    <source>
        <dbReference type="Proteomes" id="UP000215155"/>
    </source>
</evidence>
<name>A0A229I916_9BACT</name>
<dbReference type="RefSeq" id="WP_089542516.1">
    <property type="nucleotide sequence ID" value="NZ_DAWCZU010000054.1"/>
</dbReference>
<evidence type="ECO:0000259" key="4">
    <source>
        <dbReference type="PROSITE" id="PS50072"/>
    </source>
</evidence>
<dbReference type="InterPro" id="IPR029000">
    <property type="entry name" value="Cyclophilin-like_dom_sf"/>
</dbReference>
<sequence length="255" mass="29036">MKKIITISALLLAAFAPQAMAQEQTQPTQQTARPAFDNELLPWETPRDTTCHEVLLETTMGNIRVALYNDTPHHRDNFLKLVNSGYYNGCIFQRVIKNFMIQGGDYSCRKVTPGKVEKFDVNYTVPAEIIYPKYYHKRGQLCAAREGDDENPTKASASTDFYITWGRNFSPRQMEYYVEKEKREGAKSYALPSEQLQQGYIKHGGVPHLDNGYTVFGEVLEGMDVVDKIQNVATNKDNNDRPLEDIVITRATQVK</sequence>
<dbReference type="EMBL" id="VZAH01000094">
    <property type="protein sequence ID" value="MQP14743.1"/>
    <property type="molecule type" value="Genomic_DNA"/>
</dbReference>
<feature type="domain" description="PPIase cyclophilin-type" evidence="4">
    <location>
        <begin position="57"/>
        <end position="253"/>
    </location>
</feature>
<accession>A0A229I916</accession>
<dbReference type="PANTHER" id="PTHR45625:SF4">
    <property type="entry name" value="PEPTIDYLPROLYL ISOMERASE DOMAIN AND WD REPEAT-CONTAINING PROTEIN 1"/>
    <property type="match status" value="1"/>
</dbReference>
<dbReference type="Proteomes" id="UP000477980">
    <property type="component" value="Unassembled WGS sequence"/>
</dbReference>
<reference evidence="5 8" key="2">
    <citation type="submission" date="2019-09" db="EMBL/GenBank/DDBJ databases">
        <title>Distinct polysaccharide growth profiles of human intestinal Prevotella copri isolates.</title>
        <authorList>
            <person name="Fehlner-Peach H."/>
            <person name="Magnabosco C."/>
            <person name="Raghavan V."/>
            <person name="Scher J.U."/>
            <person name="Tett A."/>
            <person name="Cox L.M."/>
            <person name="Gottsegen C."/>
            <person name="Watters A."/>
            <person name="Wiltshire- Gordon J.D."/>
            <person name="Segata N."/>
            <person name="Bonneau R."/>
            <person name="Littman D.R."/>
        </authorList>
    </citation>
    <scope>NUCLEOTIDE SEQUENCE [LARGE SCALE GENOMIC DNA]</scope>
    <source>
        <strain evidence="8">iAA917</strain>
        <strain evidence="5">IAA917</strain>
    </source>
</reference>
<feature type="signal peptide" evidence="3">
    <location>
        <begin position="1"/>
        <end position="21"/>
    </location>
</feature>
<dbReference type="SUPFAM" id="SSF50891">
    <property type="entry name" value="Cyclophilin-like"/>
    <property type="match status" value="1"/>
</dbReference>